<reference evidence="2 3" key="1">
    <citation type="submission" date="2019-02" db="EMBL/GenBank/DDBJ databases">
        <title>Arundinibacter roseus gen. nov., sp. nov., a new member of the family Cytophagaceae.</title>
        <authorList>
            <person name="Szuroczki S."/>
            <person name="Khayer B."/>
            <person name="Sproer C."/>
            <person name="Toumi M."/>
            <person name="Szabo A."/>
            <person name="Felfoldi T."/>
            <person name="Schumann P."/>
            <person name="Toth E."/>
        </authorList>
    </citation>
    <scope>NUCLEOTIDE SEQUENCE [LARGE SCALE GENOMIC DNA]</scope>
    <source>
        <strain evidence="2 3">DMA-k-7a</strain>
    </source>
</reference>
<dbReference type="Pfam" id="PF00535">
    <property type="entry name" value="Glycos_transf_2"/>
    <property type="match status" value="1"/>
</dbReference>
<dbReference type="AlphaFoldDB" id="A0A4R4K0H4"/>
<name>A0A4R4K0H4_9BACT</name>
<dbReference type="EMBL" id="SMJU01000019">
    <property type="protein sequence ID" value="TDB59801.1"/>
    <property type="molecule type" value="Genomic_DNA"/>
</dbReference>
<dbReference type="Proteomes" id="UP000295706">
    <property type="component" value="Unassembled WGS sequence"/>
</dbReference>
<keyword evidence="2" id="KW-0808">Transferase</keyword>
<comment type="caution">
    <text evidence="2">The sequence shown here is derived from an EMBL/GenBank/DDBJ whole genome shotgun (WGS) entry which is preliminary data.</text>
</comment>
<sequence>MISPHTFPTVTLLITHYNRSASLERLLKAFSDLRCQFGSIVVSDDGSQPEHQRKLSELQRTYFFKLVSTPKNRGLGNNLNKGQDAVNTPLTLYVQEDFVPTELFPSKLKSSIKFMQQDPSLDMVRYYAYFKYPYLRPLAEGFSYMRFSLLSWGYQKFYVYSDHPHLRRSSFFAKFGRYIEGRKGDVTEYQMMMSFLTKKGKALFYEDFQDLFIQKNSEDEPSTMKRNMLRESDQVFIVWARHLYRHLKFNADYVFFRG</sequence>
<keyword evidence="3" id="KW-1185">Reference proteome</keyword>
<dbReference type="SUPFAM" id="SSF53448">
    <property type="entry name" value="Nucleotide-diphospho-sugar transferases"/>
    <property type="match status" value="1"/>
</dbReference>
<protein>
    <submittedName>
        <fullName evidence="2">Glycosyltransferase</fullName>
    </submittedName>
</protein>
<dbReference type="CDD" id="cd00761">
    <property type="entry name" value="Glyco_tranf_GTA_type"/>
    <property type="match status" value="1"/>
</dbReference>
<dbReference type="OrthoDB" id="744361at2"/>
<dbReference type="InterPro" id="IPR001173">
    <property type="entry name" value="Glyco_trans_2-like"/>
</dbReference>
<dbReference type="GO" id="GO:0016740">
    <property type="term" value="F:transferase activity"/>
    <property type="evidence" value="ECO:0007669"/>
    <property type="project" value="UniProtKB-KW"/>
</dbReference>
<evidence type="ECO:0000259" key="1">
    <source>
        <dbReference type="Pfam" id="PF00535"/>
    </source>
</evidence>
<dbReference type="RefSeq" id="WP_132121758.1">
    <property type="nucleotide sequence ID" value="NZ_SMJU01000019.1"/>
</dbReference>
<gene>
    <name evidence="2" type="ORF">EZE20_21840</name>
</gene>
<accession>A0A4R4K0H4</accession>
<dbReference type="InterPro" id="IPR029044">
    <property type="entry name" value="Nucleotide-diphossugar_trans"/>
</dbReference>
<organism evidence="2 3">
    <name type="scientific">Arundinibacter roseus</name>
    <dbReference type="NCBI Taxonomy" id="2070510"/>
    <lineage>
        <taxon>Bacteria</taxon>
        <taxon>Pseudomonadati</taxon>
        <taxon>Bacteroidota</taxon>
        <taxon>Cytophagia</taxon>
        <taxon>Cytophagales</taxon>
        <taxon>Spirosomataceae</taxon>
        <taxon>Arundinibacter</taxon>
    </lineage>
</organism>
<evidence type="ECO:0000313" key="2">
    <source>
        <dbReference type="EMBL" id="TDB59801.1"/>
    </source>
</evidence>
<evidence type="ECO:0000313" key="3">
    <source>
        <dbReference type="Proteomes" id="UP000295706"/>
    </source>
</evidence>
<dbReference type="Gene3D" id="3.90.550.10">
    <property type="entry name" value="Spore Coat Polysaccharide Biosynthesis Protein SpsA, Chain A"/>
    <property type="match status" value="1"/>
</dbReference>
<feature type="domain" description="Glycosyltransferase 2-like" evidence="1">
    <location>
        <begin position="12"/>
        <end position="172"/>
    </location>
</feature>
<proteinExistence type="predicted"/>